<reference evidence="1" key="1">
    <citation type="submission" date="2021-02" db="EMBL/GenBank/DDBJ databases">
        <authorList>
            <person name="Nowell W R."/>
        </authorList>
    </citation>
    <scope>NUCLEOTIDE SEQUENCE</scope>
</reference>
<proteinExistence type="predicted"/>
<organism evidence="1 2">
    <name type="scientific">Rotaria sordida</name>
    <dbReference type="NCBI Taxonomy" id="392033"/>
    <lineage>
        <taxon>Eukaryota</taxon>
        <taxon>Metazoa</taxon>
        <taxon>Spiralia</taxon>
        <taxon>Gnathifera</taxon>
        <taxon>Rotifera</taxon>
        <taxon>Eurotatoria</taxon>
        <taxon>Bdelloidea</taxon>
        <taxon>Philodinida</taxon>
        <taxon>Philodinidae</taxon>
        <taxon>Rotaria</taxon>
    </lineage>
</organism>
<evidence type="ECO:0000313" key="2">
    <source>
        <dbReference type="Proteomes" id="UP000663823"/>
    </source>
</evidence>
<evidence type="ECO:0000313" key="1">
    <source>
        <dbReference type="EMBL" id="CAF4266899.1"/>
    </source>
</evidence>
<dbReference type="AlphaFoldDB" id="A0A820FQS7"/>
<sequence>AIQRTLTLHALLGFYATSLNFNEAAEAQVISKI</sequence>
<name>A0A820FQS7_9BILA</name>
<dbReference type="EMBL" id="CAJOAX010036790">
    <property type="protein sequence ID" value="CAF4266899.1"/>
    <property type="molecule type" value="Genomic_DNA"/>
</dbReference>
<comment type="caution">
    <text evidence="1">The sequence shown here is derived from an EMBL/GenBank/DDBJ whole genome shotgun (WGS) entry which is preliminary data.</text>
</comment>
<gene>
    <name evidence="1" type="ORF">OTI717_LOCUS40959</name>
</gene>
<feature type="non-terminal residue" evidence="1">
    <location>
        <position position="1"/>
    </location>
</feature>
<dbReference type="Proteomes" id="UP000663823">
    <property type="component" value="Unassembled WGS sequence"/>
</dbReference>
<accession>A0A820FQS7</accession>
<protein>
    <submittedName>
        <fullName evidence="1">Uncharacterized protein</fullName>
    </submittedName>
</protein>